<keyword evidence="3" id="KW-0539">Nucleus</keyword>
<dbReference type="OMA" id="DWGDLRR"/>
<dbReference type="eggNOG" id="ENOG502S1WJ">
    <property type="taxonomic scope" value="Eukaryota"/>
</dbReference>
<dbReference type="Proteomes" id="UP000008866">
    <property type="component" value="Unassembled WGS sequence"/>
</dbReference>
<evidence type="ECO:0000313" key="6">
    <source>
        <dbReference type="Proteomes" id="UP000008866"/>
    </source>
</evidence>
<evidence type="ECO:0000256" key="1">
    <source>
        <dbReference type="ARBA" id="ARBA00004123"/>
    </source>
</evidence>
<dbReference type="GeneID" id="9524073"/>
<evidence type="ECO:0000313" key="5">
    <source>
        <dbReference type="EMBL" id="EFE35439.1"/>
    </source>
</evidence>
<dbReference type="EMBL" id="ABSU01000003">
    <property type="protein sequence ID" value="EFE35439.1"/>
    <property type="molecule type" value="Genomic_DNA"/>
</dbReference>
<dbReference type="PANTHER" id="PTHR15052:SF2">
    <property type="entry name" value="GENERAL TRANSCRIPTION FACTOR 3C POLYPEPTIDE 2"/>
    <property type="match status" value="1"/>
</dbReference>
<evidence type="ECO:0000256" key="3">
    <source>
        <dbReference type="ARBA" id="ARBA00023242"/>
    </source>
</evidence>
<feature type="compositionally biased region" description="Polar residues" evidence="4">
    <location>
        <begin position="7"/>
        <end position="20"/>
    </location>
</feature>
<dbReference type="InterPro" id="IPR015943">
    <property type="entry name" value="WD40/YVTN_repeat-like_dom_sf"/>
</dbReference>
<dbReference type="PANTHER" id="PTHR15052">
    <property type="entry name" value="RNA POLYMERASE III TRANSCRIPTION INITIATION FACTOR COMPLEX SUBUNIT"/>
    <property type="match status" value="1"/>
</dbReference>
<dbReference type="GO" id="GO:0005634">
    <property type="term" value="C:nucleus"/>
    <property type="evidence" value="ECO:0007669"/>
    <property type="project" value="UniProtKB-SubCell"/>
</dbReference>
<evidence type="ECO:0000256" key="2">
    <source>
        <dbReference type="ARBA" id="ARBA00023163"/>
    </source>
</evidence>
<feature type="region of interest" description="Disordered" evidence="4">
    <location>
        <begin position="238"/>
        <end position="257"/>
    </location>
</feature>
<feature type="compositionally biased region" description="Low complexity" evidence="4">
    <location>
        <begin position="238"/>
        <end position="248"/>
    </location>
</feature>
<dbReference type="KEGG" id="abe:ARB_05481"/>
<dbReference type="SUPFAM" id="SSF50978">
    <property type="entry name" value="WD40 repeat-like"/>
    <property type="match status" value="1"/>
</dbReference>
<keyword evidence="2" id="KW-0804">Transcription</keyword>
<dbReference type="RefSeq" id="XP_003016084.1">
    <property type="nucleotide sequence ID" value="XM_003016038.1"/>
</dbReference>
<dbReference type="Gene3D" id="2.130.10.10">
    <property type="entry name" value="YVTN repeat-like/Quinoprotein amine dehydrogenase"/>
    <property type="match status" value="1"/>
</dbReference>
<evidence type="ECO:0000256" key="4">
    <source>
        <dbReference type="SAM" id="MobiDB-lite"/>
    </source>
</evidence>
<name>D4AMM8_ARTBC</name>
<protein>
    <submittedName>
        <fullName evidence="5">Transcription factor TFIIIC complex subunit Tfc6, putative</fullName>
    </submittedName>
</protein>
<comment type="caution">
    <text evidence="5">The sequence shown here is derived from an EMBL/GenBank/DDBJ whole genome shotgun (WGS) entry which is preliminary data.</text>
</comment>
<dbReference type="HOGENOM" id="CLU_018776_0_0_1"/>
<keyword evidence="6" id="KW-1185">Reference proteome</keyword>
<dbReference type="InterPro" id="IPR036322">
    <property type="entry name" value="WD40_repeat_dom_sf"/>
</dbReference>
<sequence length="700" mass="77326">MDAMSAAEQQNVVAETNGSTPVPDPDYEDEVVTQYPASEFSDEEYEADEGINKRRKKMGRNLDRQKNMALAQKQDQPNTQTYSRGLLKPSNHSSKTLQLRLTFGSGDQDILPIIHTRDIWSRGIDLTFPSRESLQMCIGWNSRGNKDIFGVDREMNIRESTTGWDWFYSDIGARFRGKQQILPITEDVANTHLPSKEVPKTTVLIGPSDAQTTCLLGRDESFDFSSAWPSTESIAIKQESEEASASQANERAPDAPNRVKAREGWIINLGNKIQCLSWAHNYNGNSQFLAIVAPIFDSQKAQFDDGNIRGAPAFTPSPPYPAAIQIWRFEARDPKSGLRKLNMNKPPFLHMVICTEFGTISRLCWCPISVNRGSDDGNDSKTTRPALLAGLWSDGTVKVFNVDLSDSKSETKYVHLKTPAFQVKPPSTVCTCFTWLSPTDIAIGCANGFIGVWSLTQSARRESLTNSEPYLYVPIHDTYILNVASAYPTHPYIIAATSVGGQTRLVSLQDPAAEVVDALRLRIGTQCLVYSPFLRSFITNDEGDFVRLLPLRRFFSSLAALKSRSIITSLATASLHQPCILAGNAGGAVIGNNPLRKLIHSKEKQWQQTWFSQEWINGENNNITPGPVVKFYDGFKAETASLAKGSSAQDKETGQVGMMTVYEEQTAITAIAWNPNASCSGWACAGMGSGLLRVEDLAHE</sequence>
<proteinExistence type="predicted"/>
<dbReference type="InterPro" id="IPR052416">
    <property type="entry name" value="GTF3C_component"/>
</dbReference>
<dbReference type="AlphaFoldDB" id="D4AMM8"/>
<organism evidence="5 6">
    <name type="scientific">Arthroderma benhamiae (strain ATCC MYA-4681 / CBS 112371)</name>
    <name type="common">Trichophyton mentagrophytes</name>
    <dbReference type="NCBI Taxonomy" id="663331"/>
    <lineage>
        <taxon>Eukaryota</taxon>
        <taxon>Fungi</taxon>
        <taxon>Dikarya</taxon>
        <taxon>Ascomycota</taxon>
        <taxon>Pezizomycotina</taxon>
        <taxon>Eurotiomycetes</taxon>
        <taxon>Eurotiomycetidae</taxon>
        <taxon>Onygenales</taxon>
        <taxon>Arthrodermataceae</taxon>
        <taxon>Trichophyton</taxon>
    </lineage>
</organism>
<feature type="compositionally biased region" description="Acidic residues" evidence="4">
    <location>
        <begin position="40"/>
        <end position="49"/>
    </location>
</feature>
<accession>D4AMM8</accession>
<dbReference type="GO" id="GO:0000127">
    <property type="term" value="C:transcription factor TFIIIC complex"/>
    <property type="evidence" value="ECO:0007669"/>
    <property type="project" value="TreeGrafter"/>
</dbReference>
<dbReference type="STRING" id="663331.D4AMM8"/>
<dbReference type="GO" id="GO:0006383">
    <property type="term" value="P:transcription by RNA polymerase III"/>
    <property type="evidence" value="ECO:0007669"/>
    <property type="project" value="TreeGrafter"/>
</dbReference>
<feature type="compositionally biased region" description="Polar residues" evidence="4">
    <location>
        <begin position="73"/>
        <end position="83"/>
    </location>
</feature>
<comment type="subcellular location">
    <subcellularLocation>
        <location evidence="1">Nucleus</location>
    </subcellularLocation>
</comment>
<feature type="region of interest" description="Disordered" evidence="4">
    <location>
        <begin position="68"/>
        <end position="91"/>
    </location>
</feature>
<feature type="region of interest" description="Disordered" evidence="4">
    <location>
        <begin position="1"/>
        <end position="55"/>
    </location>
</feature>
<reference evidence="6" key="1">
    <citation type="journal article" date="2011" name="Genome Biol.">
        <title>Comparative and functional genomics provide insights into the pathogenicity of dermatophytic fungi.</title>
        <authorList>
            <person name="Burmester A."/>
            <person name="Shelest E."/>
            <person name="Gloeckner G."/>
            <person name="Heddergott C."/>
            <person name="Schindler S."/>
            <person name="Staib P."/>
            <person name="Heidel A."/>
            <person name="Felder M."/>
            <person name="Petzold A."/>
            <person name="Szafranski K."/>
            <person name="Feuermann M."/>
            <person name="Pedruzzi I."/>
            <person name="Priebe S."/>
            <person name="Groth M."/>
            <person name="Winkler R."/>
            <person name="Li W."/>
            <person name="Kniemeyer O."/>
            <person name="Schroeckh V."/>
            <person name="Hertweck C."/>
            <person name="Hube B."/>
            <person name="White T.C."/>
            <person name="Platzer M."/>
            <person name="Guthke R."/>
            <person name="Heitman J."/>
            <person name="Woestemeyer J."/>
            <person name="Zipfel P.F."/>
            <person name="Monod M."/>
            <person name="Brakhage A.A."/>
        </authorList>
    </citation>
    <scope>NUCLEOTIDE SEQUENCE [LARGE SCALE GENOMIC DNA]</scope>
    <source>
        <strain evidence="6">ATCC MYA-4681 / CBS 112371</strain>
    </source>
</reference>
<gene>
    <name evidence="5" type="ORF">ARB_05481</name>
</gene>